<evidence type="ECO:0000313" key="2">
    <source>
        <dbReference type="Proteomes" id="UP001055879"/>
    </source>
</evidence>
<gene>
    <name evidence="1" type="ORF">L6452_00844</name>
</gene>
<sequence length="115" mass="12337">MSARRKKSSSGTSVTPVDHELPTSGVETRVELADAVKLEEETQTEILGQVEISNPNPNPAEINVDSTKGVVELVIKEEVVLENCELGDVSEANNEEDEPDVGNDKCTDASESSLL</sequence>
<keyword evidence="2" id="KW-1185">Reference proteome</keyword>
<dbReference type="Proteomes" id="UP001055879">
    <property type="component" value="Linkage Group LG01"/>
</dbReference>
<accession>A0ACB9FFG0</accession>
<name>A0ACB9FFG0_ARCLA</name>
<proteinExistence type="predicted"/>
<reference evidence="2" key="1">
    <citation type="journal article" date="2022" name="Mol. Ecol. Resour.">
        <title>The genomes of chicory, endive, great burdock and yacon provide insights into Asteraceae palaeo-polyploidization history and plant inulin production.</title>
        <authorList>
            <person name="Fan W."/>
            <person name="Wang S."/>
            <person name="Wang H."/>
            <person name="Wang A."/>
            <person name="Jiang F."/>
            <person name="Liu H."/>
            <person name="Zhao H."/>
            <person name="Xu D."/>
            <person name="Zhang Y."/>
        </authorList>
    </citation>
    <scope>NUCLEOTIDE SEQUENCE [LARGE SCALE GENOMIC DNA]</scope>
    <source>
        <strain evidence="2">cv. Niubang</strain>
    </source>
</reference>
<comment type="caution">
    <text evidence="1">The sequence shown here is derived from an EMBL/GenBank/DDBJ whole genome shotgun (WGS) entry which is preliminary data.</text>
</comment>
<dbReference type="EMBL" id="CM042047">
    <property type="protein sequence ID" value="KAI3769731.1"/>
    <property type="molecule type" value="Genomic_DNA"/>
</dbReference>
<protein>
    <submittedName>
        <fullName evidence="1">Uncharacterized protein</fullName>
    </submittedName>
</protein>
<organism evidence="1 2">
    <name type="scientific">Arctium lappa</name>
    <name type="common">Greater burdock</name>
    <name type="synonym">Lappa major</name>
    <dbReference type="NCBI Taxonomy" id="4217"/>
    <lineage>
        <taxon>Eukaryota</taxon>
        <taxon>Viridiplantae</taxon>
        <taxon>Streptophyta</taxon>
        <taxon>Embryophyta</taxon>
        <taxon>Tracheophyta</taxon>
        <taxon>Spermatophyta</taxon>
        <taxon>Magnoliopsida</taxon>
        <taxon>eudicotyledons</taxon>
        <taxon>Gunneridae</taxon>
        <taxon>Pentapetalae</taxon>
        <taxon>asterids</taxon>
        <taxon>campanulids</taxon>
        <taxon>Asterales</taxon>
        <taxon>Asteraceae</taxon>
        <taxon>Carduoideae</taxon>
        <taxon>Cardueae</taxon>
        <taxon>Arctiinae</taxon>
        <taxon>Arctium</taxon>
    </lineage>
</organism>
<reference evidence="1 2" key="2">
    <citation type="journal article" date="2022" name="Mol. Ecol. Resour.">
        <title>The genomes of chicory, endive, great burdock and yacon provide insights into Asteraceae paleo-polyploidization history and plant inulin production.</title>
        <authorList>
            <person name="Fan W."/>
            <person name="Wang S."/>
            <person name="Wang H."/>
            <person name="Wang A."/>
            <person name="Jiang F."/>
            <person name="Liu H."/>
            <person name="Zhao H."/>
            <person name="Xu D."/>
            <person name="Zhang Y."/>
        </authorList>
    </citation>
    <scope>NUCLEOTIDE SEQUENCE [LARGE SCALE GENOMIC DNA]</scope>
    <source>
        <strain evidence="2">cv. Niubang</strain>
    </source>
</reference>
<evidence type="ECO:0000313" key="1">
    <source>
        <dbReference type="EMBL" id="KAI3769731.1"/>
    </source>
</evidence>